<keyword evidence="11" id="KW-0131">Cell cycle</keyword>
<organism evidence="19 20">
    <name type="scientific">Aureimonas jatrophae</name>
    <dbReference type="NCBI Taxonomy" id="1166073"/>
    <lineage>
        <taxon>Bacteria</taxon>
        <taxon>Pseudomonadati</taxon>
        <taxon>Pseudomonadota</taxon>
        <taxon>Alphaproteobacteria</taxon>
        <taxon>Hyphomicrobiales</taxon>
        <taxon>Aurantimonadaceae</taxon>
        <taxon>Aureimonas</taxon>
    </lineage>
</organism>
<feature type="domain" description="PAC" evidence="18">
    <location>
        <begin position="552"/>
        <end position="604"/>
    </location>
</feature>
<dbReference type="Pfam" id="PF00072">
    <property type="entry name" value="Response_reg"/>
    <property type="match status" value="2"/>
</dbReference>
<dbReference type="Pfam" id="PF08447">
    <property type="entry name" value="PAS_3"/>
    <property type="match status" value="2"/>
</dbReference>
<evidence type="ECO:0000256" key="5">
    <source>
        <dbReference type="ARBA" id="ARBA00022679"/>
    </source>
</evidence>
<feature type="region of interest" description="Disordered" evidence="13">
    <location>
        <begin position="1109"/>
        <end position="1128"/>
    </location>
</feature>
<dbReference type="PRINTS" id="PR00344">
    <property type="entry name" value="BCTRLSENSOR"/>
</dbReference>
<evidence type="ECO:0000313" key="20">
    <source>
        <dbReference type="Proteomes" id="UP000198793"/>
    </source>
</evidence>
<dbReference type="InterPro" id="IPR000700">
    <property type="entry name" value="PAS-assoc_C"/>
</dbReference>
<evidence type="ECO:0000256" key="7">
    <source>
        <dbReference type="ARBA" id="ARBA00022777"/>
    </source>
</evidence>
<feature type="transmembrane region" description="Helical" evidence="14">
    <location>
        <begin position="26"/>
        <end position="45"/>
    </location>
</feature>
<dbReference type="InterPro" id="IPR005467">
    <property type="entry name" value="His_kinase_dom"/>
</dbReference>
<dbReference type="Gene3D" id="3.40.50.2300">
    <property type="match status" value="2"/>
</dbReference>
<dbReference type="Gene3D" id="3.30.450.20">
    <property type="entry name" value="PAS domain"/>
    <property type="match status" value="3"/>
</dbReference>
<protein>
    <recommendedName>
        <fullName evidence="3">histidine kinase</fullName>
        <ecNumber evidence="3">2.7.13.3</ecNumber>
    </recommendedName>
</protein>
<dbReference type="SUPFAM" id="SSF52172">
    <property type="entry name" value="CheY-like"/>
    <property type="match status" value="2"/>
</dbReference>
<dbReference type="InterPro" id="IPR013655">
    <property type="entry name" value="PAS_fold_3"/>
</dbReference>
<keyword evidence="20" id="KW-1185">Reference proteome</keyword>
<keyword evidence="6" id="KW-0547">Nucleotide-binding</keyword>
<dbReference type="InterPro" id="IPR003661">
    <property type="entry name" value="HisK_dim/P_dom"/>
</dbReference>
<feature type="domain" description="Response regulatory" evidence="16">
    <location>
        <begin position="869"/>
        <end position="982"/>
    </location>
</feature>
<dbReference type="Gene3D" id="3.30.565.10">
    <property type="entry name" value="Histidine kinase-like ATPase, C-terminal domain"/>
    <property type="match status" value="1"/>
</dbReference>
<evidence type="ECO:0000256" key="11">
    <source>
        <dbReference type="ARBA" id="ARBA00023306"/>
    </source>
</evidence>
<dbReference type="Pfam" id="PF08448">
    <property type="entry name" value="PAS_4"/>
    <property type="match status" value="1"/>
</dbReference>
<dbReference type="InterPro" id="IPR001610">
    <property type="entry name" value="PAC"/>
</dbReference>
<dbReference type="CDD" id="cd17574">
    <property type="entry name" value="REC_OmpR"/>
    <property type="match status" value="1"/>
</dbReference>
<dbReference type="InterPro" id="IPR003594">
    <property type="entry name" value="HATPase_dom"/>
</dbReference>
<dbReference type="FunFam" id="3.30.565.10:FF:000010">
    <property type="entry name" value="Sensor histidine kinase RcsC"/>
    <property type="match status" value="1"/>
</dbReference>
<evidence type="ECO:0000256" key="10">
    <source>
        <dbReference type="ARBA" id="ARBA00023136"/>
    </source>
</evidence>
<dbReference type="CDD" id="cd00130">
    <property type="entry name" value="PAS"/>
    <property type="match status" value="2"/>
</dbReference>
<comment type="subcellular location">
    <subcellularLocation>
        <location evidence="2">Membrane</location>
    </subcellularLocation>
</comment>
<keyword evidence="9" id="KW-0902">Two-component regulatory system</keyword>
<keyword evidence="4 12" id="KW-0597">Phosphoprotein</keyword>
<dbReference type="GO" id="GO:0005886">
    <property type="term" value="C:plasma membrane"/>
    <property type="evidence" value="ECO:0007669"/>
    <property type="project" value="TreeGrafter"/>
</dbReference>
<dbReference type="Pfam" id="PF00512">
    <property type="entry name" value="HisKA"/>
    <property type="match status" value="1"/>
</dbReference>
<dbReference type="InterPro" id="IPR004358">
    <property type="entry name" value="Sig_transdc_His_kin-like_C"/>
</dbReference>
<dbReference type="PROSITE" id="PS50110">
    <property type="entry name" value="RESPONSE_REGULATORY"/>
    <property type="match status" value="2"/>
</dbReference>
<feature type="modified residue" description="4-aspartylphosphate" evidence="12">
    <location>
        <position position="918"/>
    </location>
</feature>
<feature type="modified residue" description="4-aspartylphosphate" evidence="12">
    <location>
        <position position="1037"/>
    </location>
</feature>
<accession>A0A1H0LLS9</accession>
<dbReference type="PANTHER" id="PTHR43047:SF72">
    <property type="entry name" value="OSMOSENSING HISTIDINE PROTEIN KINASE SLN1"/>
    <property type="match status" value="1"/>
</dbReference>
<evidence type="ECO:0000256" key="6">
    <source>
        <dbReference type="ARBA" id="ARBA00022741"/>
    </source>
</evidence>
<dbReference type="EMBL" id="FNIT01000010">
    <property type="protein sequence ID" value="SDO69013.1"/>
    <property type="molecule type" value="Genomic_DNA"/>
</dbReference>
<dbReference type="InterPro" id="IPR000014">
    <property type="entry name" value="PAS"/>
</dbReference>
<keyword evidence="5" id="KW-0808">Transferase</keyword>
<dbReference type="GO" id="GO:0000155">
    <property type="term" value="F:phosphorelay sensor kinase activity"/>
    <property type="evidence" value="ECO:0007669"/>
    <property type="project" value="InterPro"/>
</dbReference>
<feature type="domain" description="PAS" evidence="17">
    <location>
        <begin position="479"/>
        <end position="549"/>
    </location>
</feature>
<dbReference type="CDD" id="cd16922">
    <property type="entry name" value="HATPase_EvgS-ArcB-TorS-like"/>
    <property type="match status" value="1"/>
</dbReference>
<dbReference type="InterPro" id="IPR036890">
    <property type="entry name" value="HATPase_C_sf"/>
</dbReference>
<dbReference type="InterPro" id="IPR035965">
    <property type="entry name" value="PAS-like_dom_sf"/>
</dbReference>
<keyword evidence="14" id="KW-0812">Transmembrane</keyword>
<dbReference type="FunFam" id="3.30.450.20:FF:000099">
    <property type="entry name" value="Sensory box sensor histidine kinase"/>
    <property type="match status" value="2"/>
</dbReference>
<evidence type="ECO:0000313" key="19">
    <source>
        <dbReference type="EMBL" id="SDO69013.1"/>
    </source>
</evidence>
<reference evidence="19 20" key="1">
    <citation type="submission" date="2016-10" db="EMBL/GenBank/DDBJ databases">
        <authorList>
            <person name="de Groot N.N."/>
        </authorList>
    </citation>
    <scope>NUCLEOTIDE SEQUENCE [LARGE SCALE GENOMIC DNA]</scope>
    <source>
        <strain evidence="20">L7-484,KACC 16230,DSM 25025</strain>
    </source>
</reference>
<dbReference type="SUPFAM" id="SSF55874">
    <property type="entry name" value="ATPase domain of HSP90 chaperone/DNA topoisomerase II/histidine kinase"/>
    <property type="match status" value="1"/>
</dbReference>
<sequence>MTKNGAGPPSGNKPASKGDAGLGRTAFVAGLLLVLAIGAYGWTLMQGAARADRIAGDTAVINETERLVSLLSGLESSTRGYVLVGTPDFLDPFNRGQAGLEPQLTRLNDEWNRSTQADPVSLARLRAAAEDFVRFETTVVTTRTDQGFEPAAAIIRTGEGKARMDAIRAEAAAVQQAAKTRIGEAERIAGRIDTITNVAFIAAILAAAALAVLAFRRHLEGRRATDLLSAVLSNSPVAIGFVDKDLRIGRLNPAFAEAGKGHLGRDAEPGDGVLDMFPADRERLSRMVDETLRWGRVHNGVELGGQEDDGTVYLASLYPLRTEGRRRHGIVGAGIVLVNATKRIRAERRLAESEGRFRSLVEATAAMVWSAPASGEFSGVQPGWAEFTGQSEDEYTGQGWVEAVHPDDREASARAWREAIAGRTIYRIDHRVRRADGEWRDMQARAVPILDANGDIREWIGTHTDVTDQKRTAAALGESNLQFRTVADNIPQLAWTAAPNGEIFWYNQRWFDFTGTTLDEMRGFGWRKVHHPDHIDRVSSLFSDKLASGEPWEDTFPLRGADGTYRWFLSQAVPIRDGEGRILRWFGTNTDVTAQRLIEEELSAAKDAAENANRAKSQFIANMSHELRTPLSAVIGYAEMLEEEVEDLGEEHLLADLKKIEQNARHLLSLINDVLDLSKIEAERMDVYAETFDLATVLSEVSSTVGSLVDKKHNRLVLNAREGLGIVHTDQVKLRQCLINLLSNASKFTENGTITLAAERIVDDGRDWIVFEVSDTGIGMNPEQVGRLFERFTQADASTTRKFGGTGLGLAITRAFCRMLGGDIGVRSEEGAGTTFTIRIPARIDPGEEPVADAGHATPVAETGETAGVVLAIDDDPHARELIIRFLSREGFSVRAASDGLTGLDMARVIRPDVILLDVTMPKMDGWTVLTELKADPDLASIPVVMITIIDEHNLGYALGAADYLLKPVEWNKLKAVMDRFRTADNTLVLAVDDDEDALQRSVTMLEREGLSVVTARNGREALEKLEEARPGLILLDLMMPVMDGFAFLQVLRSRPGGGSIPVIVLSSKDLTADEARRLQSQTDQVLAKGDTDLRELAAEIRVMMNEKTSDASGAAATHPVPDLEAVP</sequence>
<evidence type="ECO:0000256" key="3">
    <source>
        <dbReference type="ARBA" id="ARBA00012438"/>
    </source>
</evidence>
<feature type="domain" description="Histidine kinase" evidence="15">
    <location>
        <begin position="622"/>
        <end position="844"/>
    </location>
</feature>
<keyword evidence="14" id="KW-1133">Transmembrane helix</keyword>
<dbReference type="InterPro" id="IPR013656">
    <property type="entry name" value="PAS_4"/>
</dbReference>
<keyword evidence="7" id="KW-0418">Kinase</keyword>
<dbReference type="SMART" id="SM00086">
    <property type="entry name" value="PAC"/>
    <property type="match status" value="2"/>
</dbReference>
<dbReference type="PROSITE" id="PS50112">
    <property type="entry name" value="PAS"/>
    <property type="match status" value="2"/>
</dbReference>
<comment type="catalytic activity">
    <reaction evidence="1">
        <text>ATP + protein L-histidine = ADP + protein N-phospho-L-histidine.</text>
        <dbReference type="EC" id="2.7.13.3"/>
    </reaction>
</comment>
<dbReference type="NCBIfam" id="TIGR00229">
    <property type="entry name" value="sensory_box"/>
    <property type="match status" value="2"/>
</dbReference>
<evidence type="ECO:0000256" key="1">
    <source>
        <dbReference type="ARBA" id="ARBA00000085"/>
    </source>
</evidence>
<gene>
    <name evidence="19" type="ORF">SAMN05192530_11089</name>
</gene>
<dbReference type="Gene3D" id="1.10.287.130">
    <property type="match status" value="1"/>
</dbReference>
<dbReference type="AlphaFoldDB" id="A0A1H0LLS9"/>
<dbReference type="STRING" id="1166073.SAMN05192530_11089"/>
<evidence type="ECO:0000259" key="17">
    <source>
        <dbReference type="PROSITE" id="PS50112"/>
    </source>
</evidence>
<dbReference type="Pfam" id="PF02518">
    <property type="entry name" value="HATPase_c"/>
    <property type="match status" value="1"/>
</dbReference>
<evidence type="ECO:0000259" key="18">
    <source>
        <dbReference type="PROSITE" id="PS50113"/>
    </source>
</evidence>
<dbReference type="PANTHER" id="PTHR43047">
    <property type="entry name" value="TWO-COMPONENT HISTIDINE PROTEIN KINASE"/>
    <property type="match status" value="1"/>
</dbReference>
<dbReference type="SUPFAM" id="SSF47384">
    <property type="entry name" value="Homodimeric domain of signal transducing histidine kinase"/>
    <property type="match status" value="1"/>
</dbReference>
<feature type="domain" description="PAC" evidence="18">
    <location>
        <begin position="426"/>
        <end position="478"/>
    </location>
</feature>
<dbReference type="SMART" id="SM00387">
    <property type="entry name" value="HATPase_c"/>
    <property type="match status" value="1"/>
</dbReference>
<proteinExistence type="predicted"/>
<evidence type="ECO:0000256" key="2">
    <source>
        <dbReference type="ARBA" id="ARBA00004370"/>
    </source>
</evidence>
<feature type="transmembrane region" description="Helical" evidence="14">
    <location>
        <begin position="195"/>
        <end position="215"/>
    </location>
</feature>
<dbReference type="InterPro" id="IPR036097">
    <property type="entry name" value="HisK_dim/P_sf"/>
</dbReference>
<dbReference type="Proteomes" id="UP000198793">
    <property type="component" value="Unassembled WGS sequence"/>
</dbReference>
<keyword evidence="8" id="KW-0067">ATP-binding</keyword>
<dbReference type="GO" id="GO:0005524">
    <property type="term" value="F:ATP binding"/>
    <property type="evidence" value="ECO:0007669"/>
    <property type="project" value="UniProtKB-KW"/>
</dbReference>
<feature type="domain" description="PAS" evidence="17">
    <location>
        <begin position="353"/>
        <end position="423"/>
    </location>
</feature>
<dbReference type="EC" id="2.7.13.3" evidence="3"/>
<evidence type="ECO:0000256" key="8">
    <source>
        <dbReference type="ARBA" id="ARBA00022840"/>
    </source>
</evidence>
<dbReference type="CDD" id="cd00082">
    <property type="entry name" value="HisKA"/>
    <property type="match status" value="1"/>
</dbReference>
<dbReference type="PROSITE" id="PS50113">
    <property type="entry name" value="PAC"/>
    <property type="match status" value="2"/>
</dbReference>
<dbReference type="SMART" id="SM00388">
    <property type="entry name" value="HisKA"/>
    <property type="match status" value="1"/>
</dbReference>
<feature type="domain" description="Response regulatory" evidence="16">
    <location>
        <begin position="988"/>
        <end position="1104"/>
    </location>
</feature>
<name>A0A1H0LLS9_9HYPH</name>
<evidence type="ECO:0000259" key="16">
    <source>
        <dbReference type="PROSITE" id="PS50110"/>
    </source>
</evidence>
<evidence type="ECO:0000256" key="12">
    <source>
        <dbReference type="PROSITE-ProRule" id="PRU00169"/>
    </source>
</evidence>
<dbReference type="Pfam" id="PF05227">
    <property type="entry name" value="CHASE3"/>
    <property type="match status" value="1"/>
</dbReference>
<evidence type="ECO:0000256" key="9">
    <source>
        <dbReference type="ARBA" id="ARBA00023012"/>
    </source>
</evidence>
<dbReference type="SUPFAM" id="SSF55785">
    <property type="entry name" value="PYP-like sensor domain (PAS domain)"/>
    <property type="match status" value="3"/>
</dbReference>
<dbReference type="GO" id="GO:0009927">
    <property type="term" value="F:histidine phosphotransfer kinase activity"/>
    <property type="evidence" value="ECO:0007669"/>
    <property type="project" value="TreeGrafter"/>
</dbReference>
<dbReference type="PROSITE" id="PS50109">
    <property type="entry name" value="HIS_KIN"/>
    <property type="match status" value="1"/>
</dbReference>
<dbReference type="InterPro" id="IPR011006">
    <property type="entry name" value="CheY-like_superfamily"/>
</dbReference>
<evidence type="ECO:0000256" key="14">
    <source>
        <dbReference type="SAM" id="Phobius"/>
    </source>
</evidence>
<keyword evidence="10 14" id="KW-0472">Membrane</keyword>
<dbReference type="SMART" id="SM00091">
    <property type="entry name" value="PAS"/>
    <property type="match status" value="3"/>
</dbReference>
<dbReference type="RefSeq" id="WP_170842648.1">
    <property type="nucleotide sequence ID" value="NZ_FNIT01000010.1"/>
</dbReference>
<dbReference type="CDD" id="cd19410">
    <property type="entry name" value="HK9-like_sensor"/>
    <property type="match status" value="1"/>
</dbReference>
<dbReference type="SMART" id="SM00448">
    <property type="entry name" value="REC"/>
    <property type="match status" value="2"/>
</dbReference>
<evidence type="ECO:0000256" key="13">
    <source>
        <dbReference type="SAM" id="MobiDB-lite"/>
    </source>
</evidence>
<dbReference type="InterPro" id="IPR007891">
    <property type="entry name" value="CHASE3"/>
</dbReference>
<dbReference type="InterPro" id="IPR001789">
    <property type="entry name" value="Sig_transdc_resp-reg_receiver"/>
</dbReference>
<evidence type="ECO:0000256" key="4">
    <source>
        <dbReference type="ARBA" id="ARBA00022553"/>
    </source>
</evidence>
<dbReference type="FunFam" id="1.10.287.130:FF:000038">
    <property type="entry name" value="Sensory transduction histidine kinase"/>
    <property type="match status" value="1"/>
</dbReference>
<evidence type="ECO:0000259" key="15">
    <source>
        <dbReference type="PROSITE" id="PS50109"/>
    </source>
</evidence>